<comment type="function">
    <text evidence="8">Catalyzes the condensation of pantoate with beta-alanine in an ATP-dependent reaction via a pantoyl-adenylate intermediate.</text>
</comment>
<dbReference type="EC" id="6.3.2.1" evidence="8"/>
<comment type="miscellaneous">
    <text evidence="8">The reaction proceeds by a bi uni uni bi ping pong mechanism.</text>
</comment>
<accession>A0ABS4J4J6</accession>
<dbReference type="EMBL" id="JAGGLB010000028">
    <property type="protein sequence ID" value="MBP1994767.1"/>
    <property type="molecule type" value="Genomic_DNA"/>
</dbReference>
<dbReference type="SUPFAM" id="SSF52374">
    <property type="entry name" value="Nucleotidylyl transferase"/>
    <property type="match status" value="1"/>
</dbReference>
<evidence type="ECO:0000256" key="8">
    <source>
        <dbReference type="HAMAP-Rule" id="MF_00158"/>
    </source>
</evidence>
<comment type="subunit">
    <text evidence="8">Homodimer.</text>
</comment>
<feature type="binding site" evidence="8">
    <location>
        <position position="63"/>
    </location>
    <ligand>
        <name>(R)-pantoate</name>
        <dbReference type="ChEBI" id="CHEBI:15980"/>
    </ligand>
</feature>
<dbReference type="InterPro" id="IPR014729">
    <property type="entry name" value="Rossmann-like_a/b/a_fold"/>
</dbReference>
<dbReference type="InterPro" id="IPR042176">
    <property type="entry name" value="Pantoate_ligase_C"/>
</dbReference>
<evidence type="ECO:0000313" key="10">
    <source>
        <dbReference type="Proteomes" id="UP001519287"/>
    </source>
</evidence>
<gene>
    <name evidence="8" type="primary">panC</name>
    <name evidence="9" type="ORF">J2Z66_006407</name>
</gene>
<evidence type="ECO:0000256" key="6">
    <source>
        <dbReference type="ARBA" id="ARBA00022840"/>
    </source>
</evidence>
<feature type="binding site" evidence="8">
    <location>
        <begin position="149"/>
        <end position="152"/>
    </location>
    <ligand>
        <name>ATP</name>
        <dbReference type="ChEBI" id="CHEBI:30616"/>
    </ligand>
</feature>
<dbReference type="HAMAP" id="MF_00158">
    <property type="entry name" value="PanC"/>
    <property type="match status" value="1"/>
</dbReference>
<reference evidence="9 10" key="1">
    <citation type="submission" date="2021-03" db="EMBL/GenBank/DDBJ databases">
        <title>Genomic Encyclopedia of Type Strains, Phase IV (KMG-IV): sequencing the most valuable type-strain genomes for metagenomic binning, comparative biology and taxonomic classification.</title>
        <authorList>
            <person name="Goeker M."/>
        </authorList>
    </citation>
    <scope>NUCLEOTIDE SEQUENCE [LARGE SCALE GENOMIC DNA]</scope>
    <source>
        <strain evidence="9 10">DSM 26048</strain>
    </source>
</reference>
<protein>
    <recommendedName>
        <fullName evidence="8">Pantothenate synthetase</fullName>
        <shortName evidence="8">PS</shortName>
        <ecNumber evidence="8">6.3.2.1</ecNumber>
    </recommendedName>
    <alternativeName>
        <fullName evidence="8">Pantoate--beta-alanine ligase</fullName>
    </alternativeName>
    <alternativeName>
        <fullName evidence="8">Pantoate-activating enzyme</fullName>
    </alternativeName>
</protein>
<comment type="similarity">
    <text evidence="2 8">Belongs to the pantothenate synthetase family.</text>
</comment>
<comment type="subcellular location">
    <subcellularLocation>
        <location evidence="8">Cytoplasm</location>
    </subcellularLocation>
</comment>
<dbReference type="NCBIfam" id="TIGR00125">
    <property type="entry name" value="cyt_tran_rel"/>
    <property type="match status" value="1"/>
</dbReference>
<evidence type="ECO:0000256" key="4">
    <source>
        <dbReference type="ARBA" id="ARBA00022655"/>
    </source>
</evidence>
<comment type="catalytic activity">
    <reaction evidence="7 8">
        <text>(R)-pantoate + beta-alanine + ATP = (R)-pantothenate + AMP + diphosphate + H(+)</text>
        <dbReference type="Rhea" id="RHEA:10912"/>
        <dbReference type="ChEBI" id="CHEBI:15378"/>
        <dbReference type="ChEBI" id="CHEBI:15980"/>
        <dbReference type="ChEBI" id="CHEBI:29032"/>
        <dbReference type="ChEBI" id="CHEBI:30616"/>
        <dbReference type="ChEBI" id="CHEBI:33019"/>
        <dbReference type="ChEBI" id="CHEBI:57966"/>
        <dbReference type="ChEBI" id="CHEBI:456215"/>
        <dbReference type="EC" id="6.3.2.1"/>
    </reaction>
</comment>
<organism evidence="9 10">
    <name type="scientific">Paenibacillus eucommiae</name>
    <dbReference type="NCBI Taxonomy" id="1355755"/>
    <lineage>
        <taxon>Bacteria</taxon>
        <taxon>Bacillati</taxon>
        <taxon>Bacillota</taxon>
        <taxon>Bacilli</taxon>
        <taxon>Bacillales</taxon>
        <taxon>Paenibacillaceae</taxon>
        <taxon>Paenibacillus</taxon>
    </lineage>
</organism>
<keyword evidence="8" id="KW-0963">Cytoplasm</keyword>
<dbReference type="InterPro" id="IPR003721">
    <property type="entry name" value="Pantoate_ligase"/>
</dbReference>
<evidence type="ECO:0000313" key="9">
    <source>
        <dbReference type="EMBL" id="MBP1994767.1"/>
    </source>
</evidence>
<evidence type="ECO:0000256" key="2">
    <source>
        <dbReference type="ARBA" id="ARBA00009256"/>
    </source>
</evidence>
<feature type="binding site" evidence="8">
    <location>
        <position position="63"/>
    </location>
    <ligand>
        <name>beta-alanine</name>
        <dbReference type="ChEBI" id="CHEBI:57966"/>
    </ligand>
</feature>
<dbReference type="CDD" id="cd00560">
    <property type="entry name" value="PanC"/>
    <property type="match status" value="1"/>
</dbReference>
<dbReference type="Pfam" id="PF02569">
    <property type="entry name" value="Pantoate_ligase"/>
    <property type="match status" value="1"/>
</dbReference>
<feature type="binding site" evidence="8">
    <location>
        <position position="155"/>
    </location>
    <ligand>
        <name>(R)-pantoate</name>
        <dbReference type="ChEBI" id="CHEBI:15980"/>
    </ligand>
</feature>
<keyword evidence="5 8" id="KW-0547">Nucleotide-binding</keyword>
<dbReference type="Gene3D" id="3.30.1300.10">
    <property type="entry name" value="Pantoate-beta-alanine ligase, C-terminal domain"/>
    <property type="match status" value="1"/>
</dbReference>
<evidence type="ECO:0000256" key="5">
    <source>
        <dbReference type="ARBA" id="ARBA00022741"/>
    </source>
</evidence>
<feature type="binding site" evidence="8">
    <location>
        <position position="178"/>
    </location>
    <ligand>
        <name>ATP</name>
        <dbReference type="ChEBI" id="CHEBI:30616"/>
    </ligand>
</feature>
<keyword evidence="10" id="KW-1185">Reference proteome</keyword>
<dbReference type="PANTHER" id="PTHR21299">
    <property type="entry name" value="CYTIDYLATE KINASE/PANTOATE-BETA-ALANINE LIGASE"/>
    <property type="match status" value="1"/>
</dbReference>
<evidence type="ECO:0000256" key="3">
    <source>
        <dbReference type="ARBA" id="ARBA00022598"/>
    </source>
</evidence>
<evidence type="ECO:0000256" key="7">
    <source>
        <dbReference type="ARBA" id="ARBA00048258"/>
    </source>
</evidence>
<keyword evidence="3 8" id="KW-0436">Ligase</keyword>
<feature type="binding site" evidence="8">
    <location>
        <begin position="186"/>
        <end position="189"/>
    </location>
    <ligand>
        <name>ATP</name>
        <dbReference type="ChEBI" id="CHEBI:30616"/>
    </ligand>
</feature>
<dbReference type="PANTHER" id="PTHR21299:SF1">
    <property type="entry name" value="PANTOATE--BETA-ALANINE LIGASE"/>
    <property type="match status" value="1"/>
</dbReference>
<dbReference type="Proteomes" id="UP001519287">
    <property type="component" value="Unassembled WGS sequence"/>
</dbReference>
<feature type="binding site" evidence="8">
    <location>
        <begin position="32"/>
        <end position="39"/>
    </location>
    <ligand>
        <name>ATP</name>
        <dbReference type="ChEBI" id="CHEBI:30616"/>
    </ligand>
</feature>
<dbReference type="NCBIfam" id="TIGR00018">
    <property type="entry name" value="panC"/>
    <property type="match status" value="1"/>
</dbReference>
<dbReference type="Gene3D" id="3.40.50.620">
    <property type="entry name" value="HUPs"/>
    <property type="match status" value="1"/>
</dbReference>
<name>A0ABS4J4J6_9BACL</name>
<comment type="caution">
    <text evidence="9">The sequence shown here is derived from an EMBL/GenBank/DDBJ whole genome shotgun (WGS) entry which is preliminary data.</text>
</comment>
<comment type="pathway">
    <text evidence="1 8">Cofactor biosynthesis; (R)-pantothenate biosynthesis; (R)-pantothenate from (R)-pantoate and beta-alanine: step 1/1.</text>
</comment>
<evidence type="ECO:0000256" key="1">
    <source>
        <dbReference type="ARBA" id="ARBA00004990"/>
    </source>
</evidence>
<feature type="active site" description="Proton donor" evidence="8">
    <location>
        <position position="39"/>
    </location>
</feature>
<dbReference type="GO" id="GO:0004592">
    <property type="term" value="F:pantoate-beta-alanine ligase activity"/>
    <property type="evidence" value="ECO:0007669"/>
    <property type="project" value="UniProtKB-EC"/>
</dbReference>
<keyword evidence="6 8" id="KW-0067">ATP-binding</keyword>
<dbReference type="InterPro" id="IPR004821">
    <property type="entry name" value="Cyt_trans-like"/>
</dbReference>
<sequence length="290" mass="32206">MEVIEQISLLRNRLAAYRQEHKQTQIGYVPTMGYLHDGHASLLRRAKEQTGLVVLSIFVNPLQFGPNEDFEKYPRDTERDLQLAEAAGVDIVFLPSVAEMYPKPTQTTVSVKGITSRLCGASRPGHFDGVATVVSKLFNIVQPDKAFFGLKDAQQIAVITQMVEDLNMPVEIVPCPTLREADGLALSSRNVYLSAEERSQAVVLSQSLAAAEAFISEHQHFTSEELVEAVKVHIRKATLGEIDYVEALAFPSLEPFTSIDTVTEKRIIVALAVKFSKARLIDNQIFPIRK</sequence>
<dbReference type="RefSeq" id="WP_209976598.1">
    <property type="nucleotide sequence ID" value="NZ_JAGGLB010000028.1"/>
</dbReference>
<proteinExistence type="inferred from homology"/>
<keyword evidence="4 8" id="KW-0566">Pantothenate biosynthesis</keyword>